<gene>
    <name evidence="2" type="ORF">C2845_PM09G12880</name>
</gene>
<comment type="caution">
    <text evidence="2">The sequence shown here is derived from an EMBL/GenBank/DDBJ whole genome shotgun (WGS) entry which is preliminary data.</text>
</comment>
<evidence type="ECO:0000313" key="2">
    <source>
        <dbReference type="EMBL" id="RLN12899.1"/>
    </source>
</evidence>
<evidence type="ECO:0000313" key="3">
    <source>
        <dbReference type="Proteomes" id="UP000275267"/>
    </source>
</evidence>
<evidence type="ECO:0000256" key="1">
    <source>
        <dbReference type="SAM" id="MobiDB-lite"/>
    </source>
</evidence>
<dbReference type="EMBL" id="PQIB02000006">
    <property type="protein sequence ID" value="RLN12899.1"/>
    <property type="molecule type" value="Genomic_DNA"/>
</dbReference>
<organism evidence="2 3">
    <name type="scientific">Panicum miliaceum</name>
    <name type="common">Proso millet</name>
    <name type="synonym">Broomcorn millet</name>
    <dbReference type="NCBI Taxonomy" id="4540"/>
    <lineage>
        <taxon>Eukaryota</taxon>
        <taxon>Viridiplantae</taxon>
        <taxon>Streptophyta</taxon>
        <taxon>Embryophyta</taxon>
        <taxon>Tracheophyta</taxon>
        <taxon>Spermatophyta</taxon>
        <taxon>Magnoliopsida</taxon>
        <taxon>Liliopsida</taxon>
        <taxon>Poales</taxon>
        <taxon>Poaceae</taxon>
        <taxon>PACMAD clade</taxon>
        <taxon>Panicoideae</taxon>
        <taxon>Panicodae</taxon>
        <taxon>Paniceae</taxon>
        <taxon>Panicinae</taxon>
        <taxon>Panicum</taxon>
        <taxon>Panicum sect. Panicum</taxon>
    </lineage>
</organism>
<feature type="compositionally biased region" description="Low complexity" evidence="1">
    <location>
        <begin position="233"/>
        <end position="250"/>
    </location>
</feature>
<protein>
    <submittedName>
        <fullName evidence="2">Uncharacterized protein</fullName>
    </submittedName>
</protein>
<keyword evidence="3" id="KW-1185">Reference proteome</keyword>
<proteinExistence type="predicted"/>
<feature type="compositionally biased region" description="Acidic residues" evidence="1">
    <location>
        <begin position="220"/>
        <end position="232"/>
    </location>
</feature>
<sequence length="280" mass="31547">MAASADYIRAMYDLRREREDEMEILQTIVAQAWEHRQAWDVERCVYESRIQNITEQAEGNARHQGNRIQTLQSDVDSLATAYARTRNAVLDADAERRESRLHFEQTHRQLEQERLHQLDEILGLRVALEEAQEMLQAQAAAHPVQALPPNQQDEEVDIVGNVDEVMVDPEVLDLLAHENLFEDFEVEENLGGAVLLPGFNAQFDPEPEPNFHGGGGWISESDDSDEEEEEPIEIQGESGATALSPSYHAHSPPHPIESGAENSVNNIGNVDPENEVMSRR</sequence>
<dbReference type="Proteomes" id="UP000275267">
    <property type="component" value="Unassembled WGS sequence"/>
</dbReference>
<accession>A0A3L6S2P0</accession>
<dbReference type="AlphaFoldDB" id="A0A3L6S2P0"/>
<name>A0A3L6S2P0_PANMI</name>
<reference evidence="3" key="1">
    <citation type="journal article" date="2019" name="Nat. Commun.">
        <title>The genome of broomcorn millet.</title>
        <authorList>
            <person name="Zou C."/>
            <person name="Miki D."/>
            <person name="Li D."/>
            <person name="Tang Q."/>
            <person name="Xiao L."/>
            <person name="Rajput S."/>
            <person name="Deng P."/>
            <person name="Jia W."/>
            <person name="Huang R."/>
            <person name="Zhang M."/>
            <person name="Sun Y."/>
            <person name="Hu J."/>
            <person name="Fu X."/>
            <person name="Schnable P.S."/>
            <person name="Li F."/>
            <person name="Zhang H."/>
            <person name="Feng B."/>
            <person name="Zhu X."/>
            <person name="Liu R."/>
            <person name="Schnable J.C."/>
            <person name="Zhu J.-K."/>
            <person name="Zhang H."/>
        </authorList>
    </citation>
    <scope>NUCLEOTIDE SEQUENCE [LARGE SCALE GENOMIC DNA]</scope>
</reference>
<feature type="region of interest" description="Disordered" evidence="1">
    <location>
        <begin position="204"/>
        <end position="280"/>
    </location>
</feature>